<accession>A0A2R8B8P7</accession>
<evidence type="ECO:0000256" key="3">
    <source>
        <dbReference type="ARBA" id="ARBA00022679"/>
    </source>
</evidence>
<keyword evidence="9" id="KW-1185">Reference proteome</keyword>
<dbReference type="InterPro" id="IPR027417">
    <property type="entry name" value="P-loop_NTPase"/>
</dbReference>
<proteinExistence type="predicted"/>
<sequence>MRDAMQHGSPSAGCVAASGVLRAEFERYRRLGDPTVSVVITCHNYGHFLADCIESVLAQTRRAEQVLIVDDGSTDHSPGVAEHYRDSIDYIRTENRGQGAAFNRGFAAATGDLILFLDADDLLKPEALETAIYHWHDDLTVLTFGLEKIDDAGRSLGLHDASLAARAGDNRPDLLATGTFAFPPTSGNLFSRQMLARVMPMPEARWRISADCFLIRAAALLGRAGHVPRVLGEYRVHGSNNYARSAPGIQDHAVERQNAADIADALDALATHEGVSAGTPEEAEDLAAALRWQAASIRTRSRGARVLTGFPTRSSFLEPRWPAHVPFGERIDLLSEVSHRAAIVQQLAPDGLGAACRPRALFFAVDPARETLIVRAELRLLEEIEEPVLVEVWSDGTAIWSGRVSGTGEIAFPLQRDPWAARRRVSLRLNGDNAVVFAALSITPAGELGAAPRLPEGRLARLRFEDWPGLSPLEWAEAEDHVLLAGSEGKLRFSAHLAHGGRLQLSIAAATVPGFLRILHKDRPIFAGDVTGPGVLLIEIPPSEERSAHALKVAFWPEDHSRGGGLALDGIGFASWNGVDGAEDAQPVNPCEIIDFNISPHAVRLLAGGWVKGIASGARNDAAEAMLRLAVAGAREHCRLKLSLSPLLPPVPGRRHVLGISMGGAVLSALVLEGPGEVEFELPALPPDGLVELGFHSVFVREDGAEAVEPETAPFELSTLQVIAKPDIQPGRLRWAPRPKRVVFRQLIDDISAALAEIDAEDDPDVSALCALREKVLEMFSHHDPAALMMIAASRNGIATLDALGAAGSALRPSETERRLEETIGALDAGQPGVSLRQALADLVTRPAYRSAVFRNPAALPAPLYWRPDAVAAYMARAPLLNSEEEQANYADWLREVYDGICVALATEQTTSAIFKLCHGVLCGLRSARVIFGAGNLAPLIRARSRAIERGLIASGADLAYQAPSRQGGPRRLRVGVLVRDIRANPEGWALLGMWAGVDRARIEPLLIAMDQTAQTAYPGDRFETTLVLSGLTVTEAVQRIRDLDLDLLITGCYVFDWEKTALILAHRLARVQVWHGAVCPTTGGFRSFDVALTHRATEPKDAQVQYTETVAWLGGPVQCAYDLPVAPPAADVRRDLGLSGDAVMLVSGALTHKITDTLLSAWAEILARAPKAALVLYPFASNWSMAFDEQAFRDRWIAALDQKGVVGDRTVVLPTQTTERVHQIVGAADVYLDSFPYTGATTVCEALSQGVPVLTCAGGALRQLTGASWVNAYGLKNLVARSPRSYVSKAVRLATDPDASRRERETLRAFLDSGARPHCDPEFGQALSDALCAIAEVWGPATPPSETARQARTVAPNAAARRVTAPMVRFAILAEPRTGSTLLCNLLNLTPGVLCHFELFHEEMIQFRRNTVKEVEALAERNADPVGFLRRVYAKADAAGRAAMGFKHFSHLSCDVTEALIRDPDIRLIRLGRSNLLAQFSSERISKATDKWASLKGEATEHVRTHFDPAEFERWEAYIRRKAREGTEMLAKSGREALFLDYTTILDSETPARLSRLLGIRIAESREFDIQRQNPVSILDRFTNPDEVSRYLADRNLSHWAERG</sequence>
<dbReference type="Gene3D" id="3.90.550.10">
    <property type="entry name" value="Spore Coat Polysaccharide Biosynthesis Protein SpsA, Chain A"/>
    <property type="match status" value="1"/>
</dbReference>
<dbReference type="InterPro" id="IPR029044">
    <property type="entry name" value="Nucleotide-diphossugar_trans"/>
</dbReference>
<dbReference type="InterPro" id="IPR051939">
    <property type="entry name" value="Glycosyltr_41/O-GlcNAc_trsf"/>
</dbReference>
<keyword evidence="3 8" id="KW-0808">Transferase</keyword>
<dbReference type="SUPFAM" id="SSF52540">
    <property type="entry name" value="P-loop containing nucleoside triphosphate hydrolases"/>
    <property type="match status" value="1"/>
</dbReference>
<dbReference type="Proteomes" id="UP000244924">
    <property type="component" value="Unassembled WGS sequence"/>
</dbReference>
<evidence type="ECO:0000256" key="1">
    <source>
        <dbReference type="ARBA" id="ARBA00004922"/>
    </source>
</evidence>
<keyword evidence="2 8" id="KW-0328">Glycosyltransferase</keyword>
<keyword evidence="4" id="KW-0677">Repeat</keyword>
<dbReference type="EC" id="2.4.-.-" evidence="8"/>
<evidence type="ECO:0000256" key="4">
    <source>
        <dbReference type="ARBA" id="ARBA00022737"/>
    </source>
</evidence>
<gene>
    <name evidence="8" type="primary">epsH</name>
    <name evidence="8" type="ORF">DEA8626_02368</name>
</gene>
<dbReference type="Gene3D" id="3.40.50.2000">
    <property type="entry name" value="Glycogen Phosphorylase B"/>
    <property type="match status" value="1"/>
</dbReference>
<feature type="domain" description="O-GlcNAc transferase C-terminal" evidence="7">
    <location>
        <begin position="1134"/>
        <end position="1305"/>
    </location>
</feature>
<dbReference type="GO" id="GO:0016757">
    <property type="term" value="F:glycosyltransferase activity"/>
    <property type="evidence" value="ECO:0007669"/>
    <property type="project" value="UniProtKB-KW"/>
</dbReference>
<dbReference type="PANTHER" id="PTHR44835">
    <property type="entry name" value="UDP-N-ACETYLGLUCOSAMINE--PEPTIDE N-ACETYLGLUCOSAMINYLTRANSFERASE SPINDLY-RELATED"/>
    <property type="match status" value="1"/>
</dbReference>
<dbReference type="SUPFAM" id="SSF53448">
    <property type="entry name" value="Nucleotide-diphospho-sugar transferases"/>
    <property type="match status" value="1"/>
</dbReference>
<keyword evidence="5" id="KW-0802">TPR repeat</keyword>
<evidence type="ECO:0000313" key="8">
    <source>
        <dbReference type="EMBL" id="SPH18823.1"/>
    </source>
</evidence>
<dbReference type="OrthoDB" id="5562925at2"/>
<name>A0A2R8B8P7_9RHOB</name>
<evidence type="ECO:0000256" key="2">
    <source>
        <dbReference type="ARBA" id="ARBA00022676"/>
    </source>
</evidence>
<reference evidence="8 9" key="1">
    <citation type="submission" date="2018-03" db="EMBL/GenBank/DDBJ databases">
        <authorList>
            <person name="Keele B.F."/>
        </authorList>
    </citation>
    <scope>NUCLEOTIDE SEQUENCE [LARGE SCALE GENOMIC DNA]</scope>
    <source>
        <strain evidence="8 9">CECT 8626</strain>
    </source>
</reference>
<evidence type="ECO:0000313" key="9">
    <source>
        <dbReference type="Proteomes" id="UP000244924"/>
    </source>
</evidence>
<protein>
    <submittedName>
        <fullName evidence="8">Glycosyltransferase EpsH</fullName>
        <ecNumber evidence="8">2.4.-.-</ecNumber>
    </submittedName>
</protein>
<comment type="pathway">
    <text evidence="1">Protein modification; protein glycosylation.</text>
</comment>
<evidence type="ECO:0000259" key="7">
    <source>
        <dbReference type="Pfam" id="PF13844"/>
    </source>
</evidence>
<dbReference type="Pfam" id="PF00535">
    <property type="entry name" value="Glycos_transf_2"/>
    <property type="match status" value="1"/>
</dbReference>
<organism evidence="8 9">
    <name type="scientific">Albidovulum aquaemixtae</name>
    <dbReference type="NCBI Taxonomy" id="1542388"/>
    <lineage>
        <taxon>Bacteria</taxon>
        <taxon>Pseudomonadati</taxon>
        <taxon>Pseudomonadota</taxon>
        <taxon>Alphaproteobacteria</taxon>
        <taxon>Rhodobacterales</taxon>
        <taxon>Paracoccaceae</taxon>
        <taxon>Albidovulum</taxon>
    </lineage>
</organism>
<evidence type="ECO:0000256" key="5">
    <source>
        <dbReference type="ARBA" id="ARBA00022803"/>
    </source>
</evidence>
<dbReference type="SUPFAM" id="SSF53756">
    <property type="entry name" value="UDP-Glycosyltransferase/glycogen phosphorylase"/>
    <property type="match status" value="1"/>
</dbReference>
<dbReference type="Gene3D" id="3.40.50.11380">
    <property type="match status" value="1"/>
</dbReference>
<feature type="domain" description="Glycosyltransferase 2-like" evidence="6">
    <location>
        <begin position="37"/>
        <end position="195"/>
    </location>
</feature>
<dbReference type="Gene3D" id="3.40.50.300">
    <property type="entry name" value="P-loop containing nucleotide triphosphate hydrolases"/>
    <property type="match status" value="1"/>
</dbReference>
<dbReference type="Pfam" id="PF13844">
    <property type="entry name" value="Glyco_transf_41"/>
    <property type="match status" value="1"/>
</dbReference>
<dbReference type="InterPro" id="IPR029489">
    <property type="entry name" value="OGT/SEC/SPY_C"/>
</dbReference>
<dbReference type="PANTHER" id="PTHR44835:SF1">
    <property type="entry name" value="PROTEIN O-GLCNAC TRANSFERASE"/>
    <property type="match status" value="1"/>
</dbReference>
<dbReference type="RefSeq" id="WP_108853225.1">
    <property type="nucleotide sequence ID" value="NZ_OMOQ01000001.1"/>
</dbReference>
<dbReference type="EMBL" id="OMOQ01000001">
    <property type="protein sequence ID" value="SPH18823.1"/>
    <property type="molecule type" value="Genomic_DNA"/>
</dbReference>
<dbReference type="InterPro" id="IPR001173">
    <property type="entry name" value="Glyco_trans_2-like"/>
</dbReference>
<evidence type="ECO:0000259" key="6">
    <source>
        <dbReference type="Pfam" id="PF00535"/>
    </source>
</evidence>